<dbReference type="InterPro" id="IPR011010">
    <property type="entry name" value="DNA_brk_join_enz"/>
</dbReference>
<evidence type="ECO:0000256" key="3">
    <source>
        <dbReference type="ARBA" id="ARBA00022908"/>
    </source>
</evidence>
<evidence type="ECO:0000313" key="13">
    <source>
        <dbReference type="EMBL" id="RHA82341.1"/>
    </source>
</evidence>
<dbReference type="InterPro" id="IPR004107">
    <property type="entry name" value="Integrase_SAM-like_N"/>
</dbReference>
<dbReference type="Pfam" id="PF02899">
    <property type="entry name" value="Phage_int_SAM_1"/>
    <property type="match status" value="1"/>
</dbReference>
<dbReference type="Gene3D" id="1.10.443.10">
    <property type="entry name" value="Intergrase catalytic core"/>
    <property type="match status" value="1"/>
</dbReference>
<keyword evidence="4 6" id="KW-0238">DNA-binding</keyword>
<dbReference type="Proteomes" id="UP000283701">
    <property type="component" value="Unassembled WGS sequence"/>
</dbReference>
<evidence type="ECO:0000259" key="8">
    <source>
        <dbReference type="PROSITE" id="PS51900"/>
    </source>
</evidence>
<dbReference type="GO" id="GO:0003677">
    <property type="term" value="F:DNA binding"/>
    <property type="evidence" value="ECO:0007669"/>
    <property type="project" value="UniProtKB-UniRule"/>
</dbReference>
<evidence type="ECO:0000313" key="16">
    <source>
        <dbReference type="Proteomes" id="UP000095395"/>
    </source>
</evidence>
<feature type="domain" description="Tyr recombinase" evidence="7">
    <location>
        <begin position="107"/>
        <end position="297"/>
    </location>
</feature>
<feature type="domain" description="Core-binding (CB)" evidence="8">
    <location>
        <begin position="2"/>
        <end position="85"/>
    </location>
</feature>
<dbReference type="EMBL" id="CYYR01000040">
    <property type="protein sequence ID" value="CUO52497.1"/>
    <property type="molecule type" value="Genomic_DNA"/>
</dbReference>
<keyword evidence="15" id="KW-1185">Reference proteome</keyword>
<dbReference type="Pfam" id="PF00589">
    <property type="entry name" value="Phage_integrase"/>
    <property type="match status" value="1"/>
</dbReference>
<evidence type="ECO:0000313" key="14">
    <source>
        <dbReference type="EMBL" id="RHF80556.1"/>
    </source>
</evidence>
<gene>
    <name evidence="10" type="primary">xerD_4</name>
    <name evidence="14" type="ORF">DW654_16920</name>
    <name evidence="13" type="ORF">DW914_18465</name>
    <name evidence="12" type="ORF">DWY29_17375</name>
    <name evidence="11" type="ORF">DWY96_17005</name>
    <name evidence="10" type="ORF">ERS852392_03425</name>
    <name evidence="9" type="ORF">RIL183_06791</name>
</gene>
<dbReference type="PANTHER" id="PTHR30349:SF41">
    <property type="entry name" value="INTEGRASE_RECOMBINASE PROTEIN MJ0367-RELATED"/>
    <property type="match status" value="1"/>
</dbReference>
<reference evidence="17 18" key="3">
    <citation type="submission" date="2018-08" db="EMBL/GenBank/DDBJ databases">
        <title>A genome reference for cultivated species of the human gut microbiota.</title>
        <authorList>
            <person name="Zou Y."/>
            <person name="Xue W."/>
            <person name="Luo G."/>
        </authorList>
    </citation>
    <scope>NUCLEOTIDE SEQUENCE [LARGE SCALE GENOMIC DNA]</scope>
    <source>
        <strain evidence="12 20">AF24-4</strain>
        <strain evidence="11 19">AF28-15</strain>
        <strain evidence="14 18">AM23-23AC</strain>
        <strain evidence="13 17">AM42-1AC</strain>
    </source>
</reference>
<dbReference type="AlphaFoldDB" id="A0A0M6WVS1"/>
<evidence type="ECO:0000313" key="9">
    <source>
        <dbReference type="EMBL" id="CRL41666.1"/>
    </source>
</evidence>
<dbReference type="GO" id="GO:0015074">
    <property type="term" value="P:DNA integration"/>
    <property type="evidence" value="ECO:0007669"/>
    <property type="project" value="UniProtKB-KW"/>
</dbReference>
<dbReference type="InterPro" id="IPR050090">
    <property type="entry name" value="Tyrosine_recombinase_XerCD"/>
</dbReference>
<evidence type="ECO:0000313" key="15">
    <source>
        <dbReference type="Proteomes" id="UP000049828"/>
    </source>
</evidence>
<dbReference type="InterPro" id="IPR044068">
    <property type="entry name" value="CB"/>
</dbReference>
<dbReference type="Proteomes" id="UP000049828">
    <property type="component" value="Unassembled WGS sequence"/>
</dbReference>
<dbReference type="InterPro" id="IPR010998">
    <property type="entry name" value="Integrase_recombinase_N"/>
</dbReference>
<dbReference type="OrthoDB" id="9801717at2"/>
<evidence type="ECO:0000256" key="1">
    <source>
        <dbReference type="ARBA" id="ARBA00003283"/>
    </source>
</evidence>
<reference evidence="9" key="2">
    <citation type="submission" date="2015-05" db="EMBL/GenBank/DDBJ databases">
        <authorList>
            <person name="Wang D.B."/>
            <person name="Wang M."/>
        </authorList>
    </citation>
    <scope>NUCLEOTIDE SEQUENCE [LARGE SCALE GENOMIC DNA]</scope>
    <source>
        <strain evidence="9">L1-83</strain>
    </source>
</reference>
<dbReference type="CDD" id="cd00798">
    <property type="entry name" value="INT_XerDC_C"/>
    <property type="match status" value="1"/>
</dbReference>
<dbReference type="Proteomes" id="UP000283738">
    <property type="component" value="Unassembled WGS sequence"/>
</dbReference>
<dbReference type="GO" id="GO:0006310">
    <property type="term" value="P:DNA recombination"/>
    <property type="evidence" value="ECO:0007669"/>
    <property type="project" value="UniProtKB-KW"/>
</dbReference>
<evidence type="ECO:0000256" key="4">
    <source>
        <dbReference type="ARBA" id="ARBA00023125"/>
    </source>
</evidence>
<dbReference type="InterPro" id="IPR002104">
    <property type="entry name" value="Integrase_catalytic"/>
</dbReference>
<evidence type="ECO:0000256" key="6">
    <source>
        <dbReference type="PROSITE-ProRule" id="PRU01248"/>
    </source>
</evidence>
<protein>
    <submittedName>
        <fullName evidence="11">Recombinase XerC</fullName>
    </submittedName>
    <submittedName>
        <fullName evidence="9 10">Tyrosine recombinase XerD</fullName>
    </submittedName>
</protein>
<evidence type="ECO:0000313" key="19">
    <source>
        <dbReference type="Proteomes" id="UP000283738"/>
    </source>
</evidence>
<dbReference type="PANTHER" id="PTHR30349">
    <property type="entry name" value="PHAGE INTEGRASE-RELATED"/>
    <property type="match status" value="1"/>
</dbReference>
<dbReference type="RefSeq" id="WP_055040161.1">
    <property type="nucleotide sequence ID" value="NZ_CABJFX010000058.1"/>
</dbReference>
<sequence length="307" mass="35482">MKLQDTQITNYLTFCKTQKCLDEKTIRAYKIDLTQFSSSMSAETSLYDITSRQLEAYIAHLHSIYKPKTSKRKIASLKAFFHYCEFYEFIEKNPFDKIQIRFREPIILPKTIPLQTLELFLSTIYTQRQLATTPYQQKNALRDAAVIELLFATGIRISELCSLKPCDVNLNDNFVLIYGKGSKERKLQIGNANVLKTLNEYKNTFSTEIESCDHFFANQTGKPLSDQSVRRMIQKYAALAGIEQHMTPHMFRHTFASSLLDADVDIRYIQEMLGHSSITTTQIYTHVTLAKQKMILTTKHPRNGFCI</sequence>
<dbReference type="EMBL" id="QRTF01000065">
    <property type="protein sequence ID" value="RGQ43112.1"/>
    <property type="molecule type" value="Genomic_DNA"/>
</dbReference>
<evidence type="ECO:0000313" key="17">
    <source>
        <dbReference type="Proteomes" id="UP000283492"/>
    </source>
</evidence>
<dbReference type="InterPro" id="IPR013762">
    <property type="entry name" value="Integrase-like_cat_sf"/>
</dbReference>
<proteinExistence type="inferred from homology"/>
<dbReference type="PROSITE" id="PS51900">
    <property type="entry name" value="CB"/>
    <property type="match status" value="1"/>
</dbReference>
<reference evidence="15" key="1">
    <citation type="submission" date="2015-05" db="EMBL/GenBank/DDBJ databases">
        <authorList>
            <consortium name="Pathogen Informatics"/>
        </authorList>
    </citation>
    <scope>NUCLEOTIDE SEQUENCE [LARGE SCALE GENOMIC DNA]</scope>
    <source>
        <strain evidence="10 16">2789STDY5608835</strain>
        <strain evidence="15">L1-83</strain>
    </source>
</reference>
<keyword evidence="5" id="KW-0233">DNA recombination</keyword>
<comment type="similarity">
    <text evidence="2">Belongs to the 'phage' integrase family.</text>
</comment>
<dbReference type="SUPFAM" id="SSF56349">
    <property type="entry name" value="DNA breaking-rejoining enzymes"/>
    <property type="match status" value="1"/>
</dbReference>
<dbReference type="Gene3D" id="1.10.150.130">
    <property type="match status" value="1"/>
</dbReference>
<evidence type="ECO:0000313" key="18">
    <source>
        <dbReference type="Proteomes" id="UP000283701"/>
    </source>
</evidence>
<evidence type="ECO:0000313" key="20">
    <source>
        <dbReference type="Proteomes" id="UP000285820"/>
    </source>
</evidence>
<name>A0A0M6WVS1_9FIRM</name>
<dbReference type="STRING" id="360807.ERS852392_03425"/>
<accession>A0A0M6WVS1</accession>
<dbReference type="EMBL" id="QSFX01000058">
    <property type="protein sequence ID" value="RHA82341.1"/>
    <property type="molecule type" value="Genomic_DNA"/>
</dbReference>
<keyword evidence="3" id="KW-0229">DNA integration</keyword>
<evidence type="ECO:0000256" key="5">
    <source>
        <dbReference type="ARBA" id="ARBA00023172"/>
    </source>
</evidence>
<dbReference type="Proteomes" id="UP000283492">
    <property type="component" value="Unassembled WGS sequence"/>
</dbReference>
<dbReference type="EMBL" id="CVRS01000092">
    <property type="protein sequence ID" value="CRL41666.1"/>
    <property type="molecule type" value="Genomic_DNA"/>
</dbReference>
<dbReference type="Proteomes" id="UP000285820">
    <property type="component" value="Unassembled WGS sequence"/>
</dbReference>
<comment type="function">
    <text evidence="1">Site-specific tyrosine recombinase, which acts by catalyzing the cutting and rejoining of the recombining DNA molecules.</text>
</comment>
<evidence type="ECO:0000256" key="2">
    <source>
        <dbReference type="ARBA" id="ARBA00008857"/>
    </source>
</evidence>
<dbReference type="Proteomes" id="UP000095395">
    <property type="component" value="Unassembled WGS sequence"/>
</dbReference>
<evidence type="ECO:0000259" key="7">
    <source>
        <dbReference type="PROSITE" id="PS51898"/>
    </source>
</evidence>
<organism evidence="9 15">
    <name type="scientific">Roseburia inulinivorans</name>
    <dbReference type="NCBI Taxonomy" id="360807"/>
    <lineage>
        <taxon>Bacteria</taxon>
        <taxon>Bacillati</taxon>
        <taxon>Bacillota</taxon>
        <taxon>Clostridia</taxon>
        <taxon>Lachnospirales</taxon>
        <taxon>Lachnospiraceae</taxon>
        <taxon>Roseburia</taxon>
    </lineage>
</organism>
<evidence type="ECO:0000313" key="10">
    <source>
        <dbReference type="EMBL" id="CUO52497.1"/>
    </source>
</evidence>
<dbReference type="PROSITE" id="PS51898">
    <property type="entry name" value="TYR_RECOMBINASE"/>
    <property type="match status" value="1"/>
</dbReference>
<dbReference type="EMBL" id="QRHP01000037">
    <property type="protein sequence ID" value="RHF80556.1"/>
    <property type="molecule type" value="Genomic_DNA"/>
</dbReference>
<evidence type="ECO:0000313" key="11">
    <source>
        <dbReference type="EMBL" id="RGQ43112.1"/>
    </source>
</evidence>
<evidence type="ECO:0000313" key="12">
    <source>
        <dbReference type="EMBL" id="RGR63127.1"/>
    </source>
</evidence>
<dbReference type="EMBL" id="QRUN01000072">
    <property type="protein sequence ID" value="RGR63127.1"/>
    <property type="molecule type" value="Genomic_DNA"/>
</dbReference>